<dbReference type="GO" id="GO:0005737">
    <property type="term" value="C:cytoplasm"/>
    <property type="evidence" value="ECO:0007669"/>
    <property type="project" value="UniProtKB-SubCell"/>
</dbReference>
<reference evidence="7 8" key="1">
    <citation type="submission" date="2015-08" db="EMBL/GenBank/DDBJ databases">
        <title>Genomic sequence of Lactobacillus heilongjiangensis DSM 28069, isolated from Chinese traditional pickle.</title>
        <authorList>
            <person name="Jiang X."/>
            <person name="Zheng B."/>
            <person name="Cheng H."/>
        </authorList>
    </citation>
    <scope>NUCLEOTIDE SEQUENCE [LARGE SCALE GENOMIC DNA]</scope>
    <source>
        <strain evidence="7 8">DSM 28069</strain>
    </source>
</reference>
<dbReference type="Gene3D" id="3.90.1280.10">
    <property type="entry name" value="HSP33 redox switch-like"/>
    <property type="match status" value="1"/>
</dbReference>
<dbReference type="InterPro" id="IPR016154">
    <property type="entry name" value="Heat_shock_Hsp33_C"/>
</dbReference>
<dbReference type="PANTHER" id="PTHR30111:SF1">
    <property type="entry name" value="33 KDA CHAPERONIN"/>
    <property type="match status" value="1"/>
</dbReference>
<dbReference type="KEGG" id="lhi:JP39_01780"/>
<dbReference type="GO" id="GO:0042026">
    <property type="term" value="P:protein refolding"/>
    <property type="evidence" value="ECO:0007669"/>
    <property type="project" value="TreeGrafter"/>
</dbReference>
<dbReference type="HAMAP" id="MF_00117">
    <property type="entry name" value="HslO"/>
    <property type="match status" value="1"/>
</dbReference>
<evidence type="ECO:0000256" key="4">
    <source>
        <dbReference type="ARBA" id="ARBA00023186"/>
    </source>
</evidence>
<dbReference type="PANTHER" id="PTHR30111">
    <property type="entry name" value="33 KDA CHAPERONIN"/>
    <property type="match status" value="1"/>
</dbReference>
<dbReference type="GO" id="GO:0044183">
    <property type="term" value="F:protein folding chaperone"/>
    <property type="evidence" value="ECO:0007669"/>
    <property type="project" value="TreeGrafter"/>
</dbReference>
<keyword evidence="8" id="KW-1185">Reference proteome</keyword>
<dbReference type="OrthoDB" id="9776534at2"/>
<evidence type="ECO:0000256" key="2">
    <source>
        <dbReference type="ARBA" id="ARBA00022833"/>
    </source>
</evidence>
<evidence type="ECO:0000256" key="6">
    <source>
        <dbReference type="HAMAP-Rule" id="MF_00117"/>
    </source>
</evidence>
<dbReference type="GO" id="GO:0051082">
    <property type="term" value="F:unfolded protein binding"/>
    <property type="evidence" value="ECO:0007669"/>
    <property type="project" value="UniProtKB-UniRule"/>
</dbReference>
<dbReference type="CDD" id="cd00498">
    <property type="entry name" value="Hsp33"/>
    <property type="match status" value="1"/>
</dbReference>
<feature type="disulfide bond" description="Redox-active" evidence="6">
    <location>
        <begin position="271"/>
        <end position="274"/>
    </location>
</feature>
<dbReference type="PIRSF" id="PIRSF005261">
    <property type="entry name" value="Heat_shock_Hsp33"/>
    <property type="match status" value="1"/>
</dbReference>
<keyword evidence="1 6" id="KW-0963">Cytoplasm</keyword>
<comment type="function">
    <text evidence="6">Redox regulated molecular chaperone. Protects both thermally unfolding and oxidatively damaged proteins from irreversible aggregation. Plays an important role in the bacterial defense system toward oxidative stress.</text>
</comment>
<dbReference type="InterPro" id="IPR000397">
    <property type="entry name" value="Heat_shock_Hsp33"/>
</dbReference>
<keyword evidence="3 6" id="KW-1015">Disulfide bond</keyword>
<name>A0A0K2LA91_9LACO</name>
<gene>
    <name evidence="6" type="primary">hslO</name>
    <name evidence="7" type="ORF">JP39_01780</name>
</gene>
<accession>A0A0K2LA91</accession>
<keyword evidence="4 6" id="KW-0143">Chaperone</keyword>
<evidence type="ECO:0000313" key="7">
    <source>
        <dbReference type="EMBL" id="ALB28211.1"/>
    </source>
</evidence>
<dbReference type="Proteomes" id="UP000061546">
    <property type="component" value="Chromosome"/>
</dbReference>
<dbReference type="SUPFAM" id="SSF118352">
    <property type="entry name" value="HSP33 redox switch-like"/>
    <property type="match status" value="1"/>
</dbReference>
<dbReference type="AlphaFoldDB" id="A0A0K2LA91"/>
<feature type="disulfide bond" description="Redox-active" evidence="6">
    <location>
        <begin position="238"/>
        <end position="240"/>
    </location>
</feature>
<dbReference type="InterPro" id="IPR016153">
    <property type="entry name" value="Heat_shock_Hsp33_N"/>
</dbReference>
<evidence type="ECO:0000256" key="1">
    <source>
        <dbReference type="ARBA" id="ARBA00022490"/>
    </source>
</evidence>
<dbReference type="Gene3D" id="3.55.30.10">
    <property type="entry name" value="Hsp33 domain"/>
    <property type="match status" value="1"/>
</dbReference>
<comment type="subcellular location">
    <subcellularLocation>
        <location evidence="6">Cytoplasm</location>
    </subcellularLocation>
</comment>
<comment type="PTM">
    <text evidence="6">Under oxidizing conditions two disulfide bonds are formed involving the reactive cysteines. Under reducing conditions zinc is bound to the reactive cysteines and the protein is inactive.</text>
</comment>
<dbReference type="STRING" id="1074467.JP39_01780"/>
<dbReference type="EMBL" id="CP012559">
    <property type="protein sequence ID" value="ALB28211.1"/>
    <property type="molecule type" value="Genomic_DNA"/>
</dbReference>
<comment type="similarity">
    <text evidence="6">Belongs to the HSP33 family.</text>
</comment>
<sequence length="293" mass="31610">MTDTLTKAVSTDGKFRAYVVNATEMIQETQKRHDTWRNSSAALGRTMVGSLLVATSTLKEDEVLTTRVQGDGPVGTIVVDANAKGDVKGYISNPHVALKAREDGHIDVKAAVGTKGTLSITKDLHLKAPFTGSVPLVSGEIGMDFAYYMAKSEQIPSAIGVSVFVNPNETIGAAGGFLIQTLPGATDADIDKIEANLKIVPNMSTLLKEGLSNKDVMEKIMNGIEMKYLQDMPVKFQCDCSKERFSKALATLSRAELQATIKENHGAETVCKFCGNKYQFSEAELKDIVANKD</sequence>
<dbReference type="Pfam" id="PF01430">
    <property type="entry name" value="HSP33"/>
    <property type="match status" value="1"/>
</dbReference>
<keyword evidence="5 6" id="KW-0676">Redox-active center</keyword>
<evidence type="ECO:0000256" key="3">
    <source>
        <dbReference type="ARBA" id="ARBA00023157"/>
    </source>
</evidence>
<organism evidence="7 8">
    <name type="scientific">Companilactobacillus heilongjiangensis</name>
    <dbReference type="NCBI Taxonomy" id="1074467"/>
    <lineage>
        <taxon>Bacteria</taxon>
        <taxon>Bacillati</taxon>
        <taxon>Bacillota</taxon>
        <taxon>Bacilli</taxon>
        <taxon>Lactobacillales</taxon>
        <taxon>Lactobacillaceae</taxon>
        <taxon>Companilactobacillus</taxon>
    </lineage>
</organism>
<dbReference type="RefSeq" id="WP_041501316.1">
    <property type="nucleotide sequence ID" value="NZ_BJDV01000017.1"/>
</dbReference>
<evidence type="ECO:0000256" key="5">
    <source>
        <dbReference type="ARBA" id="ARBA00023284"/>
    </source>
</evidence>
<protein>
    <recommendedName>
        <fullName evidence="6">33 kDa chaperonin</fullName>
    </recommendedName>
    <alternativeName>
        <fullName evidence="6">Heat shock protein 33 homolog</fullName>
        <shortName evidence="6">HSP33</shortName>
    </alternativeName>
</protein>
<proteinExistence type="inferred from homology"/>
<dbReference type="NCBIfam" id="NF001033">
    <property type="entry name" value="PRK00114.1"/>
    <property type="match status" value="1"/>
</dbReference>
<evidence type="ECO:0000313" key="8">
    <source>
        <dbReference type="Proteomes" id="UP000061546"/>
    </source>
</evidence>
<keyword evidence="2 6" id="KW-0862">Zinc</keyword>
<dbReference type="SUPFAM" id="SSF64397">
    <property type="entry name" value="Hsp33 domain"/>
    <property type="match status" value="1"/>
</dbReference>